<protein>
    <recommendedName>
        <fullName evidence="4">Methyltransferase</fullName>
        <ecNumber evidence="4">2.1.1.-</ecNumber>
    </recommendedName>
</protein>
<dbReference type="Gene3D" id="3.40.50.150">
    <property type="entry name" value="Vaccinia Virus protein VP39"/>
    <property type="match status" value="1"/>
</dbReference>
<evidence type="ECO:0000259" key="5">
    <source>
        <dbReference type="Pfam" id="PF01555"/>
    </source>
</evidence>
<gene>
    <name evidence="6" type="primary">dpnA</name>
    <name evidence="6" type="ORF">BcellWH2_00004</name>
</gene>
<feature type="domain" description="DNA methylase N-4/N-6" evidence="5">
    <location>
        <begin position="138"/>
        <end position="196"/>
    </location>
</feature>
<evidence type="ECO:0000313" key="6">
    <source>
        <dbReference type="EMBL" id="ALJ57281.1"/>
    </source>
</evidence>
<keyword evidence="3 6" id="KW-0808">Transferase</keyword>
<dbReference type="InterPro" id="IPR002941">
    <property type="entry name" value="DNA_methylase_N4/N6"/>
</dbReference>
<proteinExistence type="inferred from homology"/>
<reference evidence="6 7" key="1">
    <citation type="journal article" date="2015" name="Science">
        <title>Genetic determinants of in vivo fitness and diet responsiveness in multiple human gut Bacteroides.</title>
        <authorList>
            <person name="Wu M."/>
            <person name="McNulty N.P."/>
            <person name="Rodionov D.A."/>
            <person name="Khoroshkin M.S."/>
            <person name="Griffin N.W."/>
            <person name="Cheng J."/>
            <person name="Latreille P."/>
            <person name="Kerstetter R.A."/>
            <person name="Terrapon N."/>
            <person name="Henrissat B."/>
            <person name="Osterman A.L."/>
            <person name="Gordon J.I."/>
        </authorList>
    </citation>
    <scope>NUCLEOTIDE SEQUENCE [LARGE SCALE GENOMIC DNA]</scope>
    <source>
        <strain evidence="6 7">WH2</strain>
    </source>
</reference>
<dbReference type="InterPro" id="IPR001091">
    <property type="entry name" value="RM_Methyltransferase"/>
</dbReference>
<accession>A0A0P0GGX9</accession>
<evidence type="ECO:0000256" key="2">
    <source>
        <dbReference type="ARBA" id="ARBA00022603"/>
    </source>
</evidence>
<keyword evidence="2 6" id="KW-0489">Methyltransferase</keyword>
<dbReference type="PRINTS" id="PR00508">
    <property type="entry name" value="S21N4MTFRASE"/>
</dbReference>
<evidence type="ECO:0000256" key="3">
    <source>
        <dbReference type="ARBA" id="ARBA00022679"/>
    </source>
</evidence>
<dbReference type="GO" id="GO:0032259">
    <property type="term" value="P:methylation"/>
    <property type="evidence" value="ECO:0007669"/>
    <property type="project" value="UniProtKB-KW"/>
</dbReference>
<name>A0A0P0GGX9_9BACE</name>
<dbReference type="GO" id="GO:0008170">
    <property type="term" value="F:N-methyltransferase activity"/>
    <property type="evidence" value="ECO:0007669"/>
    <property type="project" value="InterPro"/>
</dbReference>
<dbReference type="EMBL" id="CP012801">
    <property type="protein sequence ID" value="ALJ57281.1"/>
    <property type="molecule type" value="Genomic_DNA"/>
</dbReference>
<dbReference type="GO" id="GO:0003677">
    <property type="term" value="F:DNA binding"/>
    <property type="evidence" value="ECO:0007669"/>
    <property type="project" value="InterPro"/>
</dbReference>
<evidence type="ECO:0000256" key="1">
    <source>
        <dbReference type="ARBA" id="ARBA00006594"/>
    </source>
</evidence>
<dbReference type="PROSITE" id="PS00092">
    <property type="entry name" value="N6_MTASE"/>
    <property type="match status" value="1"/>
</dbReference>
<dbReference type="REBASE" id="129759">
    <property type="entry name" value="M.BceWH2ORF4P"/>
</dbReference>
<dbReference type="SUPFAM" id="SSF53335">
    <property type="entry name" value="S-adenosyl-L-methionine-dependent methyltransferases"/>
    <property type="match status" value="1"/>
</dbReference>
<evidence type="ECO:0000313" key="7">
    <source>
        <dbReference type="Proteomes" id="UP000061809"/>
    </source>
</evidence>
<dbReference type="PATRIC" id="fig|246787.4.peg.4"/>
<comment type="similarity">
    <text evidence="1 4">Belongs to the N(4)/N(6)-methyltransferase family.</text>
</comment>
<dbReference type="Proteomes" id="UP000061809">
    <property type="component" value="Chromosome"/>
</dbReference>
<dbReference type="InterPro" id="IPR002052">
    <property type="entry name" value="DNA_methylase_N6_adenine_CS"/>
</dbReference>
<sequence length="224" mass="25792">MPVSEVYNMDCMEYMKDIPDKFFDLAVVDPPYGINVNMNAGRKRNTVSPKRSIKKWDSTPPGKEYFNELFRVSKNQIIWGGNYFTDKLHPTSGWIFWDKMVAEGCSFSSGELAWTSFNSVLKKTFIPYSGFIGMEGVKFHPTTKPKKLYSWIFRNYAQSGDKILDTHLGSGSSRIAAYMLGFDFYATEIDKEYFEAQEQRFRHECFGEIKTEKGTLVQTSLFGV</sequence>
<dbReference type="AlphaFoldDB" id="A0A0P0GGX9"/>
<organism evidence="6 7">
    <name type="scientific">Bacteroides cellulosilyticus</name>
    <dbReference type="NCBI Taxonomy" id="246787"/>
    <lineage>
        <taxon>Bacteria</taxon>
        <taxon>Pseudomonadati</taxon>
        <taxon>Bacteroidota</taxon>
        <taxon>Bacteroidia</taxon>
        <taxon>Bacteroidales</taxon>
        <taxon>Bacteroidaceae</taxon>
        <taxon>Bacteroides</taxon>
    </lineage>
</organism>
<dbReference type="EC" id="2.1.1.-" evidence="4"/>
<dbReference type="InterPro" id="IPR029063">
    <property type="entry name" value="SAM-dependent_MTases_sf"/>
</dbReference>
<dbReference type="KEGG" id="bcel:BcellWH2_00004"/>
<evidence type="ECO:0000256" key="4">
    <source>
        <dbReference type="RuleBase" id="RU362026"/>
    </source>
</evidence>
<dbReference type="Pfam" id="PF01555">
    <property type="entry name" value="N6_N4_Mtase"/>
    <property type="match status" value="1"/>
</dbReference>